<evidence type="ECO:0000256" key="1">
    <source>
        <dbReference type="SAM" id="MobiDB-lite"/>
    </source>
</evidence>
<name>A0A8J5W887_ZIZPA</name>
<gene>
    <name evidence="3" type="ORF">GUJ93_ZPchr0010g8295</name>
</gene>
<dbReference type="EMBL" id="JAAALK010000082">
    <property type="protein sequence ID" value="KAG8085073.1"/>
    <property type="molecule type" value="Genomic_DNA"/>
</dbReference>
<evidence type="ECO:0000313" key="3">
    <source>
        <dbReference type="EMBL" id="KAG8085073.1"/>
    </source>
</evidence>
<feature type="signal peptide" evidence="2">
    <location>
        <begin position="1"/>
        <end position="17"/>
    </location>
</feature>
<evidence type="ECO:0008006" key="5">
    <source>
        <dbReference type="Google" id="ProtNLM"/>
    </source>
</evidence>
<feature type="region of interest" description="Disordered" evidence="1">
    <location>
        <begin position="45"/>
        <end position="83"/>
    </location>
</feature>
<reference evidence="3" key="1">
    <citation type="journal article" date="2021" name="bioRxiv">
        <title>Whole Genome Assembly and Annotation of Northern Wild Rice, Zizania palustris L., Supports a Whole Genome Duplication in the Zizania Genus.</title>
        <authorList>
            <person name="Haas M."/>
            <person name="Kono T."/>
            <person name="Macchietto M."/>
            <person name="Millas R."/>
            <person name="McGilp L."/>
            <person name="Shao M."/>
            <person name="Duquette J."/>
            <person name="Hirsch C.N."/>
            <person name="Kimball J."/>
        </authorList>
    </citation>
    <scope>NUCLEOTIDE SEQUENCE</scope>
    <source>
        <tissue evidence="3">Fresh leaf tissue</tissue>
    </source>
</reference>
<keyword evidence="4" id="KW-1185">Reference proteome</keyword>
<reference evidence="3" key="2">
    <citation type="submission" date="2021-02" db="EMBL/GenBank/DDBJ databases">
        <authorList>
            <person name="Kimball J.A."/>
            <person name="Haas M.W."/>
            <person name="Macchietto M."/>
            <person name="Kono T."/>
            <person name="Duquette J."/>
            <person name="Shao M."/>
        </authorList>
    </citation>
    <scope>NUCLEOTIDE SEQUENCE</scope>
    <source>
        <tissue evidence="3">Fresh leaf tissue</tissue>
    </source>
</reference>
<feature type="compositionally biased region" description="Low complexity" evidence="1">
    <location>
        <begin position="74"/>
        <end position="83"/>
    </location>
</feature>
<accession>A0A8J5W887</accession>
<sequence length="83" mass="8864">MAAAAAAAAFLSTSACALRRLSSPASVVSCSAQFKRFDRVRRFTPAAMSPSSGPKEAPANNQVYRPRSTRRPRATSCSRRCSV</sequence>
<feature type="chain" id="PRO_5035146461" description="Secreted protein" evidence="2">
    <location>
        <begin position="18"/>
        <end position="83"/>
    </location>
</feature>
<keyword evidence="2" id="KW-0732">Signal</keyword>
<evidence type="ECO:0000313" key="4">
    <source>
        <dbReference type="Proteomes" id="UP000729402"/>
    </source>
</evidence>
<evidence type="ECO:0000256" key="2">
    <source>
        <dbReference type="SAM" id="SignalP"/>
    </source>
</evidence>
<proteinExistence type="predicted"/>
<organism evidence="3 4">
    <name type="scientific">Zizania palustris</name>
    <name type="common">Northern wild rice</name>
    <dbReference type="NCBI Taxonomy" id="103762"/>
    <lineage>
        <taxon>Eukaryota</taxon>
        <taxon>Viridiplantae</taxon>
        <taxon>Streptophyta</taxon>
        <taxon>Embryophyta</taxon>
        <taxon>Tracheophyta</taxon>
        <taxon>Spermatophyta</taxon>
        <taxon>Magnoliopsida</taxon>
        <taxon>Liliopsida</taxon>
        <taxon>Poales</taxon>
        <taxon>Poaceae</taxon>
        <taxon>BOP clade</taxon>
        <taxon>Oryzoideae</taxon>
        <taxon>Oryzeae</taxon>
        <taxon>Zizaniinae</taxon>
        <taxon>Zizania</taxon>
    </lineage>
</organism>
<dbReference type="AlphaFoldDB" id="A0A8J5W887"/>
<dbReference type="Proteomes" id="UP000729402">
    <property type="component" value="Unassembled WGS sequence"/>
</dbReference>
<comment type="caution">
    <text evidence="3">The sequence shown here is derived from an EMBL/GenBank/DDBJ whole genome shotgun (WGS) entry which is preliminary data.</text>
</comment>
<protein>
    <recommendedName>
        <fullName evidence="5">Secreted protein</fullName>
    </recommendedName>
</protein>